<sequence length="325" mass="35511">MGNIRLSGNTNAFIWMLLLHFSALKRSHGLSVVLIQAPGKVEVMVGQPVVLECSTKGVISDIDTFYCHAVSWLKVHPSTGRMETVTFKNDNQKGETCEVTITNATKKDSGVYYCLVKPDQFPLYGNGSSVIVTDNDTISVELVSSSDSEGGTTLFICMATGVVSSEIRIFWIVDSEGHVGFTESVWSEKEITQSRFRLSDSAWQAGAQCTCVVETRGENISKTIQCGSMCLSSCSYLVYGISGSVLFAVIMAVISAVILCQSRQISSKSRRADNRRPNSSLSPAQLHGMQRGNRGTHNLRSSEKEVQYASLNQIRLGQASRARLQ</sequence>
<evidence type="ECO:0000256" key="3">
    <source>
        <dbReference type="SAM" id="MobiDB-lite"/>
    </source>
</evidence>
<keyword evidence="4" id="KW-1133">Transmembrane helix</keyword>
<keyword evidence="4" id="KW-0812">Transmembrane</keyword>
<gene>
    <name evidence="8" type="primary">LOC116217915</name>
</gene>
<keyword evidence="4" id="KW-0472">Membrane</keyword>
<dbReference type="Proteomes" id="UP000515152">
    <property type="component" value="Chromosome 19"/>
</dbReference>
<dbReference type="InterPro" id="IPR003599">
    <property type="entry name" value="Ig_sub"/>
</dbReference>
<keyword evidence="5" id="KW-0732">Signal</keyword>
<evidence type="ECO:0000313" key="7">
    <source>
        <dbReference type="Proteomes" id="UP000515152"/>
    </source>
</evidence>
<feature type="domain" description="Ig-like" evidence="6">
    <location>
        <begin position="30"/>
        <end position="139"/>
    </location>
</feature>
<dbReference type="PROSITE" id="PS50835">
    <property type="entry name" value="IG_LIKE"/>
    <property type="match status" value="2"/>
</dbReference>
<dbReference type="KEGG" id="char:116217915"/>
<evidence type="ECO:0000256" key="2">
    <source>
        <dbReference type="ARBA" id="ARBA00023180"/>
    </source>
</evidence>
<feature type="signal peptide" evidence="5">
    <location>
        <begin position="1"/>
        <end position="29"/>
    </location>
</feature>
<keyword evidence="2" id="KW-0325">Glycoprotein</keyword>
<evidence type="ECO:0000256" key="5">
    <source>
        <dbReference type="SAM" id="SignalP"/>
    </source>
</evidence>
<name>A0A6P8GV48_CLUHA</name>
<keyword evidence="1" id="KW-1015">Disulfide bond</keyword>
<feature type="chain" id="PRO_5043333018" evidence="5">
    <location>
        <begin position="30"/>
        <end position="325"/>
    </location>
</feature>
<proteinExistence type="predicted"/>
<keyword evidence="7" id="KW-1185">Reference proteome</keyword>
<dbReference type="PANTHER" id="PTHR19971">
    <property type="entry name" value="SIGNAL-REGULATORY PROTEIN BETA"/>
    <property type="match status" value="1"/>
</dbReference>
<dbReference type="InterPro" id="IPR013783">
    <property type="entry name" value="Ig-like_fold"/>
</dbReference>
<accession>A0A6P8GV48</accession>
<dbReference type="SMART" id="SM00409">
    <property type="entry name" value="IG"/>
    <property type="match status" value="1"/>
</dbReference>
<evidence type="ECO:0000256" key="1">
    <source>
        <dbReference type="ARBA" id="ARBA00023157"/>
    </source>
</evidence>
<dbReference type="InterPro" id="IPR036179">
    <property type="entry name" value="Ig-like_dom_sf"/>
</dbReference>
<dbReference type="SUPFAM" id="SSF48726">
    <property type="entry name" value="Immunoglobulin"/>
    <property type="match status" value="2"/>
</dbReference>
<dbReference type="Pfam" id="PF07679">
    <property type="entry name" value="I-set"/>
    <property type="match status" value="1"/>
</dbReference>
<organism evidence="7 8">
    <name type="scientific">Clupea harengus</name>
    <name type="common">Atlantic herring</name>
    <dbReference type="NCBI Taxonomy" id="7950"/>
    <lineage>
        <taxon>Eukaryota</taxon>
        <taxon>Metazoa</taxon>
        <taxon>Chordata</taxon>
        <taxon>Craniata</taxon>
        <taxon>Vertebrata</taxon>
        <taxon>Euteleostomi</taxon>
        <taxon>Actinopterygii</taxon>
        <taxon>Neopterygii</taxon>
        <taxon>Teleostei</taxon>
        <taxon>Clupei</taxon>
        <taxon>Clupeiformes</taxon>
        <taxon>Clupeoidei</taxon>
        <taxon>Clupeidae</taxon>
        <taxon>Clupea</taxon>
    </lineage>
</organism>
<dbReference type="InterPro" id="IPR013098">
    <property type="entry name" value="Ig_I-set"/>
</dbReference>
<dbReference type="InterPro" id="IPR007110">
    <property type="entry name" value="Ig-like_dom"/>
</dbReference>
<feature type="transmembrane region" description="Helical" evidence="4">
    <location>
        <begin position="236"/>
        <end position="260"/>
    </location>
</feature>
<dbReference type="AlphaFoldDB" id="A0A6P8GV48"/>
<dbReference type="Gene3D" id="2.60.40.10">
    <property type="entry name" value="Immunoglobulins"/>
    <property type="match status" value="2"/>
</dbReference>
<feature type="region of interest" description="Disordered" evidence="3">
    <location>
        <begin position="269"/>
        <end position="297"/>
    </location>
</feature>
<dbReference type="RefSeq" id="XP_031442382.1">
    <property type="nucleotide sequence ID" value="XM_031586522.2"/>
</dbReference>
<evidence type="ECO:0000313" key="8">
    <source>
        <dbReference type="RefSeq" id="XP_031442382.1"/>
    </source>
</evidence>
<feature type="domain" description="Ig-like" evidence="6">
    <location>
        <begin position="149"/>
        <end position="221"/>
    </location>
</feature>
<protein>
    <submittedName>
        <fullName evidence="8">Uncharacterized protein LOC116217915</fullName>
    </submittedName>
</protein>
<dbReference type="OrthoDB" id="6103117at2759"/>
<dbReference type="CDD" id="cd00099">
    <property type="entry name" value="IgV"/>
    <property type="match status" value="1"/>
</dbReference>
<evidence type="ECO:0000259" key="6">
    <source>
        <dbReference type="PROSITE" id="PS50835"/>
    </source>
</evidence>
<dbReference type="GeneID" id="116217915"/>
<reference evidence="8" key="1">
    <citation type="submission" date="2025-08" db="UniProtKB">
        <authorList>
            <consortium name="RefSeq"/>
        </authorList>
    </citation>
    <scope>IDENTIFICATION</scope>
</reference>
<evidence type="ECO:0000256" key="4">
    <source>
        <dbReference type="SAM" id="Phobius"/>
    </source>
</evidence>
<dbReference type="InterPro" id="IPR051755">
    <property type="entry name" value="Ig-like_CS_Receptor"/>
</dbReference>